<gene>
    <name evidence="1" type="ORF">FBU59_000708</name>
</gene>
<reference evidence="1" key="1">
    <citation type="submission" date="2022-07" db="EMBL/GenBank/DDBJ databases">
        <title>Phylogenomic reconstructions and comparative analyses of Kickxellomycotina fungi.</title>
        <authorList>
            <person name="Reynolds N.K."/>
            <person name="Stajich J.E."/>
            <person name="Barry K."/>
            <person name="Grigoriev I.V."/>
            <person name="Crous P."/>
            <person name="Smith M.E."/>
        </authorList>
    </citation>
    <scope>NUCLEOTIDE SEQUENCE</scope>
    <source>
        <strain evidence="1">NRRL 5244</strain>
    </source>
</reference>
<organism evidence="1 2">
    <name type="scientific">Linderina macrospora</name>
    <dbReference type="NCBI Taxonomy" id="4868"/>
    <lineage>
        <taxon>Eukaryota</taxon>
        <taxon>Fungi</taxon>
        <taxon>Fungi incertae sedis</taxon>
        <taxon>Zoopagomycota</taxon>
        <taxon>Kickxellomycotina</taxon>
        <taxon>Kickxellomycetes</taxon>
        <taxon>Kickxellales</taxon>
        <taxon>Kickxellaceae</taxon>
        <taxon>Linderina</taxon>
    </lineage>
</organism>
<comment type="caution">
    <text evidence="1">The sequence shown here is derived from an EMBL/GenBank/DDBJ whole genome shotgun (WGS) entry which is preliminary data.</text>
</comment>
<accession>A0ACC1JGA6</accession>
<proteinExistence type="predicted"/>
<sequence>MPFTFHSHSGQFCKHGYGQLEETIQAAISKGMPIIGLTEHVPRWRAQDLYPEEQGLVPSDLEATFSAYVAEARQLQAKYQDKIEIVIGCESEYITQLDIAKAKDMQELYELDYIVGSVHHIDEIPMDFSAELYEQIVAKYNGDRVAVFQRYFELQYEMLQALQPTVVGHFDLVRIFHPQDQADPLLADAEVRALAERNIAYIVSYGGVVEVNSRAWKKGLRDAYPQRDLMQAILQRGGRITLSDDSHGSGDVAMHYNRLYAYLQEMHVEKVHCVRQGGRIEVFVGAMQDEFWAKNGLNK</sequence>
<name>A0ACC1JGA6_9FUNG</name>
<dbReference type="Proteomes" id="UP001150603">
    <property type="component" value="Unassembled WGS sequence"/>
</dbReference>
<protein>
    <submittedName>
        <fullName evidence="1">Uncharacterized protein</fullName>
    </submittedName>
</protein>
<keyword evidence="2" id="KW-1185">Reference proteome</keyword>
<dbReference type="EMBL" id="JANBPW010000215">
    <property type="protein sequence ID" value="KAJ1950386.1"/>
    <property type="molecule type" value="Genomic_DNA"/>
</dbReference>
<evidence type="ECO:0000313" key="1">
    <source>
        <dbReference type="EMBL" id="KAJ1950386.1"/>
    </source>
</evidence>
<evidence type="ECO:0000313" key="2">
    <source>
        <dbReference type="Proteomes" id="UP001150603"/>
    </source>
</evidence>